<dbReference type="Proteomes" id="UP001175271">
    <property type="component" value="Unassembled WGS sequence"/>
</dbReference>
<gene>
    <name evidence="2" type="ORF">QR680_010131</name>
</gene>
<dbReference type="Pfam" id="PF10318">
    <property type="entry name" value="7TM_GPCR_Srh"/>
    <property type="match status" value="1"/>
</dbReference>
<comment type="caution">
    <text evidence="2">The sequence shown here is derived from an EMBL/GenBank/DDBJ whole genome shotgun (WGS) entry which is preliminary data.</text>
</comment>
<accession>A0AA39IPI5</accession>
<dbReference type="AlphaFoldDB" id="A0AA39IPI5"/>
<feature type="transmembrane region" description="Helical" evidence="1">
    <location>
        <begin position="28"/>
        <end position="51"/>
    </location>
</feature>
<feature type="transmembrane region" description="Helical" evidence="1">
    <location>
        <begin position="57"/>
        <end position="84"/>
    </location>
</feature>
<keyword evidence="3" id="KW-1185">Reference proteome</keyword>
<keyword evidence="1" id="KW-0472">Membrane</keyword>
<dbReference type="EMBL" id="JAUCMV010000001">
    <property type="protein sequence ID" value="KAK0427244.1"/>
    <property type="molecule type" value="Genomic_DNA"/>
</dbReference>
<evidence type="ECO:0000313" key="2">
    <source>
        <dbReference type="EMBL" id="KAK0427244.1"/>
    </source>
</evidence>
<evidence type="ECO:0000256" key="1">
    <source>
        <dbReference type="SAM" id="Phobius"/>
    </source>
</evidence>
<organism evidence="2 3">
    <name type="scientific">Steinernema hermaphroditum</name>
    <dbReference type="NCBI Taxonomy" id="289476"/>
    <lineage>
        <taxon>Eukaryota</taxon>
        <taxon>Metazoa</taxon>
        <taxon>Ecdysozoa</taxon>
        <taxon>Nematoda</taxon>
        <taxon>Chromadorea</taxon>
        <taxon>Rhabditida</taxon>
        <taxon>Tylenchina</taxon>
        <taxon>Panagrolaimomorpha</taxon>
        <taxon>Strongyloidoidea</taxon>
        <taxon>Steinernematidae</taxon>
        <taxon>Steinernema</taxon>
    </lineage>
</organism>
<keyword evidence="1" id="KW-0812">Transmembrane</keyword>
<sequence length="125" mass="14338">MCVLELKRQEKFMQKATLAAQRTLLRNLMLMTAVPAFLGGTPLAIAIFFIYYHEIPYARQIVAISILVVANHGTVYGILTLCLFSSYRKAVKEFVRWPLLKLNRLLPKNWQMHSQTWAIKVTAVS</sequence>
<keyword evidence="1" id="KW-1133">Transmembrane helix</keyword>
<proteinExistence type="predicted"/>
<dbReference type="InterPro" id="IPR019422">
    <property type="entry name" value="7TM_GPCR_serpentine_rcpt_Srh"/>
</dbReference>
<protein>
    <submittedName>
        <fullName evidence="2">Uncharacterized protein</fullName>
    </submittedName>
</protein>
<evidence type="ECO:0000313" key="3">
    <source>
        <dbReference type="Proteomes" id="UP001175271"/>
    </source>
</evidence>
<reference evidence="2" key="1">
    <citation type="submission" date="2023-06" db="EMBL/GenBank/DDBJ databases">
        <title>Genomic analysis of the entomopathogenic nematode Steinernema hermaphroditum.</title>
        <authorList>
            <person name="Schwarz E.M."/>
            <person name="Heppert J.K."/>
            <person name="Baniya A."/>
            <person name="Schwartz H.T."/>
            <person name="Tan C.-H."/>
            <person name="Antoshechkin I."/>
            <person name="Sternberg P.W."/>
            <person name="Goodrich-Blair H."/>
            <person name="Dillman A.R."/>
        </authorList>
    </citation>
    <scope>NUCLEOTIDE SEQUENCE</scope>
    <source>
        <strain evidence="2">PS9179</strain>
        <tissue evidence="2">Whole animal</tissue>
    </source>
</reference>
<name>A0AA39IPI5_9BILA</name>